<comment type="caution">
    <text evidence="1">The sequence shown here is derived from an EMBL/GenBank/DDBJ whole genome shotgun (WGS) entry which is preliminary data.</text>
</comment>
<proteinExistence type="predicted"/>
<reference evidence="1 2" key="1">
    <citation type="submission" date="2017-03" db="EMBL/GenBank/DDBJ databases">
        <title>Genome analysis of strain PAMC 26577.</title>
        <authorList>
            <person name="Oh H.-M."/>
            <person name="Yang J.-A."/>
        </authorList>
    </citation>
    <scope>NUCLEOTIDE SEQUENCE [LARGE SCALE GENOMIC DNA]</scope>
    <source>
        <strain evidence="1 2">PAMC 26577</strain>
    </source>
</reference>
<name>A0A242MRA4_CABSO</name>
<evidence type="ECO:0000313" key="2">
    <source>
        <dbReference type="Proteomes" id="UP000195221"/>
    </source>
</evidence>
<dbReference type="EMBL" id="NBTZ01000074">
    <property type="protein sequence ID" value="OTP73859.1"/>
    <property type="molecule type" value="Genomic_DNA"/>
</dbReference>
<accession>A0A242MRA4</accession>
<dbReference type="Proteomes" id="UP000195221">
    <property type="component" value="Unassembled WGS sequence"/>
</dbReference>
<dbReference type="AlphaFoldDB" id="A0A242MRA4"/>
<protein>
    <submittedName>
        <fullName evidence="1">Uncharacterized protein</fullName>
    </submittedName>
</protein>
<sequence>MFDTGMRGLQHGAAWISRRRAAVSSQPRLSGRSIGTGILFEL</sequence>
<evidence type="ECO:0000313" key="1">
    <source>
        <dbReference type="EMBL" id="OTP73859.1"/>
    </source>
</evidence>
<organism evidence="1 2">
    <name type="scientific">Caballeronia sordidicola</name>
    <name type="common">Burkholderia sordidicola</name>
    <dbReference type="NCBI Taxonomy" id="196367"/>
    <lineage>
        <taxon>Bacteria</taxon>
        <taxon>Pseudomonadati</taxon>
        <taxon>Pseudomonadota</taxon>
        <taxon>Betaproteobacteria</taxon>
        <taxon>Burkholderiales</taxon>
        <taxon>Burkholderiaceae</taxon>
        <taxon>Caballeronia</taxon>
    </lineage>
</organism>
<gene>
    <name evidence="1" type="ORF">PAMC26577_17390</name>
</gene>
<dbReference type="RefSeq" id="WP_256701070.1">
    <property type="nucleotide sequence ID" value="NZ_MSRG01000024.1"/>
</dbReference>